<dbReference type="EMBL" id="AP015039">
    <property type="protein sequence ID" value="BAT91262.1"/>
    <property type="molecule type" value="Genomic_DNA"/>
</dbReference>
<gene>
    <name evidence="1" type="primary">Vigan.06G257800</name>
    <name evidence="1" type="ORF">VIGAN_06257800</name>
</gene>
<dbReference type="AlphaFoldDB" id="A0A0S3SEK4"/>
<proteinExistence type="predicted"/>
<evidence type="ECO:0000313" key="1">
    <source>
        <dbReference type="EMBL" id="BAT91262.1"/>
    </source>
</evidence>
<accession>A0A0S3SEK4</accession>
<reference evidence="1 2" key="1">
    <citation type="journal article" date="2015" name="Sci. Rep.">
        <title>The power of single molecule real-time sequencing technology in the de novo assembly of a eukaryotic genome.</title>
        <authorList>
            <person name="Sakai H."/>
            <person name="Naito K."/>
            <person name="Ogiso-Tanaka E."/>
            <person name="Takahashi Y."/>
            <person name="Iseki K."/>
            <person name="Muto C."/>
            <person name="Satou K."/>
            <person name="Teruya K."/>
            <person name="Shiroma A."/>
            <person name="Shimoji M."/>
            <person name="Hirano T."/>
            <person name="Itoh T."/>
            <person name="Kaga A."/>
            <person name="Tomooka N."/>
        </authorList>
    </citation>
    <scope>NUCLEOTIDE SEQUENCE [LARGE SCALE GENOMIC DNA]</scope>
    <source>
        <strain evidence="2">cv. Shumari</strain>
    </source>
</reference>
<keyword evidence="2" id="KW-1185">Reference proteome</keyword>
<sequence length="122" mass="14059">MRRLLLFEICVGQELVLPMDHKQTFSAEKFPIEDQNGPSILAVCCSGANTASLQVVLFGRILKFFCSDLECILGHQFHWKKELQKLEMPLSRKYLPLESQQMFCCPTCKRHKCITSKFIFDG</sequence>
<dbReference type="Proteomes" id="UP000291084">
    <property type="component" value="Chromosome 6"/>
</dbReference>
<protein>
    <submittedName>
        <fullName evidence="1">Uncharacterized protein</fullName>
    </submittedName>
</protein>
<organism evidence="1 2">
    <name type="scientific">Vigna angularis var. angularis</name>
    <dbReference type="NCBI Taxonomy" id="157739"/>
    <lineage>
        <taxon>Eukaryota</taxon>
        <taxon>Viridiplantae</taxon>
        <taxon>Streptophyta</taxon>
        <taxon>Embryophyta</taxon>
        <taxon>Tracheophyta</taxon>
        <taxon>Spermatophyta</taxon>
        <taxon>Magnoliopsida</taxon>
        <taxon>eudicotyledons</taxon>
        <taxon>Gunneridae</taxon>
        <taxon>Pentapetalae</taxon>
        <taxon>rosids</taxon>
        <taxon>fabids</taxon>
        <taxon>Fabales</taxon>
        <taxon>Fabaceae</taxon>
        <taxon>Papilionoideae</taxon>
        <taxon>50 kb inversion clade</taxon>
        <taxon>NPAAA clade</taxon>
        <taxon>indigoferoid/millettioid clade</taxon>
        <taxon>Phaseoleae</taxon>
        <taxon>Vigna</taxon>
    </lineage>
</organism>
<evidence type="ECO:0000313" key="2">
    <source>
        <dbReference type="Proteomes" id="UP000291084"/>
    </source>
</evidence>
<name>A0A0S3SEK4_PHAAN</name>